<dbReference type="PANTHER" id="PTHR11019:SF159">
    <property type="entry name" value="TRANSCRIPTIONAL REGULATOR-RELATED"/>
    <property type="match status" value="1"/>
</dbReference>
<dbReference type="SUPFAM" id="SSF46689">
    <property type="entry name" value="Homeodomain-like"/>
    <property type="match status" value="2"/>
</dbReference>
<keyword evidence="6" id="KW-1185">Reference proteome</keyword>
<accession>A0ABV6HGZ2</accession>
<dbReference type="PROSITE" id="PS01124">
    <property type="entry name" value="HTH_ARAC_FAMILY_2"/>
    <property type="match status" value="1"/>
</dbReference>
<dbReference type="InterPro" id="IPR018060">
    <property type="entry name" value="HTH_AraC"/>
</dbReference>
<dbReference type="Pfam" id="PF02311">
    <property type="entry name" value="AraC_binding"/>
    <property type="match status" value="1"/>
</dbReference>
<dbReference type="RefSeq" id="WP_130854390.1">
    <property type="nucleotide sequence ID" value="NZ_JBHLWO010000001.1"/>
</dbReference>
<organism evidence="5 6">
    <name type="scientific">Olivibacter oleidegradans</name>
    <dbReference type="NCBI Taxonomy" id="760123"/>
    <lineage>
        <taxon>Bacteria</taxon>
        <taxon>Pseudomonadati</taxon>
        <taxon>Bacteroidota</taxon>
        <taxon>Sphingobacteriia</taxon>
        <taxon>Sphingobacteriales</taxon>
        <taxon>Sphingobacteriaceae</taxon>
        <taxon>Olivibacter</taxon>
    </lineage>
</organism>
<name>A0ABV6HGZ2_9SPHI</name>
<keyword evidence="2" id="KW-0238">DNA-binding</keyword>
<dbReference type="PANTHER" id="PTHR11019">
    <property type="entry name" value="HTH-TYPE TRANSCRIPTIONAL REGULATOR NIMR"/>
    <property type="match status" value="1"/>
</dbReference>
<dbReference type="InterPro" id="IPR011051">
    <property type="entry name" value="RmlC_Cupin_sf"/>
</dbReference>
<dbReference type="Proteomes" id="UP001589774">
    <property type="component" value="Unassembled WGS sequence"/>
</dbReference>
<dbReference type="InterPro" id="IPR009057">
    <property type="entry name" value="Homeodomain-like_sf"/>
</dbReference>
<feature type="domain" description="HTH araC/xylS-type" evidence="4">
    <location>
        <begin position="164"/>
        <end position="262"/>
    </location>
</feature>
<evidence type="ECO:0000313" key="6">
    <source>
        <dbReference type="Proteomes" id="UP001589774"/>
    </source>
</evidence>
<gene>
    <name evidence="5" type="ORF">ACFFI0_06035</name>
</gene>
<keyword evidence="3" id="KW-0804">Transcription</keyword>
<dbReference type="SUPFAM" id="SSF51182">
    <property type="entry name" value="RmlC-like cupins"/>
    <property type="match status" value="1"/>
</dbReference>
<dbReference type="Pfam" id="PF12833">
    <property type="entry name" value="HTH_18"/>
    <property type="match status" value="1"/>
</dbReference>
<keyword evidence="1" id="KW-0805">Transcription regulation</keyword>
<protein>
    <submittedName>
        <fullName evidence="5">Helix-turn-helix domain-containing protein</fullName>
    </submittedName>
</protein>
<evidence type="ECO:0000256" key="1">
    <source>
        <dbReference type="ARBA" id="ARBA00023015"/>
    </source>
</evidence>
<reference evidence="5 6" key="1">
    <citation type="submission" date="2024-09" db="EMBL/GenBank/DDBJ databases">
        <authorList>
            <person name="Sun Q."/>
            <person name="Mori K."/>
        </authorList>
    </citation>
    <scope>NUCLEOTIDE SEQUENCE [LARGE SCALE GENOMIC DNA]</scope>
    <source>
        <strain evidence="5 6">CCM 7765</strain>
    </source>
</reference>
<proteinExistence type="predicted"/>
<evidence type="ECO:0000256" key="3">
    <source>
        <dbReference type="ARBA" id="ARBA00023163"/>
    </source>
</evidence>
<sequence>MKRVTISEYLSALDQHPDSTYLWYSQYGDQLELHSHHKGQLTYVEGGVIFLHTEDRSYFLPARHYAWIPAGVRHRFYHRYPSVKVRTIHFDPKRTDDAFFKKMGIYPVNNLLLEMLLFSERWHGNIFPGSKAYDFLNTMKNILPLISLHPLPIALPTTDNIRLRPVLIYIHQHIADDLTLEVLGKAFGFSERTLSRLFKTILNMPFFQYLKLTRIIKAMEHLIKDDLSISEIAYRVGYNSISAFSNTFYSIMGQRPTDFQQLNIAVADEGT</sequence>
<dbReference type="InterPro" id="IPR014710">
    <property type="entry name" value="RmlC-like_jellyroll"/>
</dbReference>
<dbReference type="Gene3D" id="2.60.120.10">
    <property type="entry name" value="Jelly Rolls"/>
    <property type="match status" value="1"/>
</dbReference>
<comment type="caution">
    <text evidence="5">The sequence shown here is derived from an EMBL/GenBank/DDBJ whole genome shotgun (WGS) entry which is preliminary data.</text>
</comment>
<dbReference type="InterPro" id="IPR003313">
    <property type="entry name" value="AraC-bd"/>
</dbReference>
<evidence type="ECO:0000256" key="2">
    <source>
        <dbReference type="ARBA" id="ARBA00023125"/>
    </source>
</evidence>
<evidence type="ECO:0000313" key="5">
    <source>
        <dbReference type="EMBL" id="MFC0317857.1"/>
    </source>
</evidence>
<dbReference type="SMART" id="SM00342">
    <property type="entry name" value="HTH_ARAC"/>
    <property type="match status" value="1"/>
</dbReference>
<dbReference type="EMBL" id="JBHLWO010000001">
    <property type="protein sequence ID" value="MFC0317857.1"/>
    <property type="molecule type" value="Genomic_DNA"/>
</dbReference>
<evidence type="ECO:0000259" key="4">
    <source>
        <dbReference type="PROSITE" id="PS01124"/>
    </source>
</evidence>
<dbReference type="Gene3D" id="1.10.10.60">
    <property type="entry name" value="Homeodomain-like"/>
    <property type="match status" value="2"/>
</dbReference>